<dbReference type="InterPro" id="IPR002781">
    <property type="entry name" value="TM_pro_TauE-like"/>
</dbReference>
<dbReference type="PANTHER" id="PTHR43701:SF2">
    <property type="entry name" value="MEMBRANE TRANSPORTER PROTEIN YJNA-RELATED"/>
    <property type="match status" value="1"/>
</dbReference>
<dbReference type="GO" id="GO:0005886">
    <property type="term" value="C:plasma membrane"/>
    <property type="evidence" value="ECO:0007669"/>
    <property type="project" value="UniProtKB-SubCell"/>
</dbReference>
<sequence length="249" mass="26906">MEIIILALIVFCTSTLFSMIGLGGAIFYVPFFYWLTGDFISSVTIALLLNTVTSGSAAITYIRKGMVDFKVAIPFIIASMTGAQIGAYFTQVIPVSLLLFALTILMIFVGEEMIFSKAQLLYKGKHFSDHRRYPAIIVAGFVIGTIAGMIGVGGGTFVVPLLLVLGFTIKRAAASSGFIVLFTSLSAFVAHASSWDPEIHMLAAVAIASFFGAQLGSHIMHSRIRPETLQKMFGVILWIMALKMLSGMI</sequence>
<name>A0A1I4PY25_9EURY</name>
<evidence type="ECO:0000313" key="7">
    <source>
        <dbReference type="Proteomes" id="UP000198535"/>
    </source>
</evidence>
<proteinExistence type="inferred from homology"/>
<dbReference type="Pfam" id="PF01925">
    <property type="entry name" value="TauE"/>
    <property type="match status" value="1"/>
</dbReference>
<reference evidence="7" key="1">
    <citation type="submission" date="2016-10" db="EMBL/GenBank/DDBJ databases">
        <authorList>
            <person name="Varghese N."/>
            <person name="Submissions S."/>
        </authorList>
    </citation>
    <scope>NUCLEOTIDE SEQUENCE [LARGE SCALE GENOMIC DNA]</scope>
    <source>
        <strain evidence="7">Mob M</strain>
    </source>
</reference>
<dbReference type="STRING" id="487685.SAMN04488696_0981"/>
<evidence type="ECO:0000256" key="4">
    <source>
        <dbReference type="ARBA" id="ARBA00023136"/>
    </source>
</evidence>
<dbReference type="RefSeq" id="WP_091933835.1">
    <property type="nucleotide sequence ID" value="NZ_FOUJ01000001.1"/>
</dbReference>
<keyword evidence="2 5" id="KW-0812">Transmembrane</keyword>
<dbReference type="OrthoDB" id="57422at2157"/>
<protein>
    <recommendedName>
        <fullName evidence="5">Probable membrane transporter protein</fullName>
    </recommendedName>
</protein>
<evidence type="ECO:0000313" key="6">
    <source>
        <dbReference type="EMBL" id="SFM32722.1"/>
    </source>
</evidence>
<dbReference type="PANTHER" id="PTHR43701">
    <property type="entry name" value="MEMBRANE TRANSPORTER PROTEIN MJ0441-RELATED"/>
    <property type="match status" value="1"/>
</dbReference>
<evidence type="ECO:0000256" key="3">
    <source>
        <dbReference type="ARBA" id="ARBA00022989"/>
    </source>
</evidence>
<dbReference type="InterPro" id="IPR051598">
    <property type="entry name" value="TSUP/Inactive_protease-like"/>
</dbReference>
<gene>
    <name evidence="6" type="ORF">SAMN04488696_0981</name>
</gene>
<comment type="similarity">
    <text evidence="5">Belongs to the 4-toluene sulfonate uptake permease (TSUP) (TC 2.A.102) family.</text>
</comment>
<feature type="transmembrane region" description="Helical" evidence="5">
    <location>
        <begin position="39"/>
        <end position="59"/>
    </location>
</feature>
<feature type="transmembrane region" description="Helical" evidence="5">
    <location>
        <begin position="173"/>
        <end position="192"/>
    </location>
</feature>
<feature type="transmembrane region" description="Helical" evidence="5">
    <location>
        <begin position="199"/>
        <end position="216"/>
    </location>
</feature>
<keyword evidence="4 5" id="KW-0472">Membrane</keyword>
<feature type="transmembrane region" description="Helical" evidence="5">
    <location>
        <begin position="136"/>
        <end position="167"/>
    </location>
</feature>
<evidence type="ECO:0000256" key="2">
    <source>
        <dbReference type="ARBA" id="ARBA00022692"/>
    </source>
</evidence>
<feature type="transmembrane region" description="Helical" evidence="5">
    <location>
        <begin position="7"/>
        <end position="33"/>
    </location>
</feature>
<comment type="subcellular location">
    <subcellularLocation>
        <location evidence="5">Cell membrane</location>
        <topology evidence="5">Multi-pass membrane protein</topology>
    </subcellularLocation>
    <subcellularLocation>
        <location evidence="1">Membrane</location>
        <topology evidence="1">Multi-pass membrane protein</topology>
    </subcellularLocation>
</comment>
<keyword evidence="5" id="KW-1003">Cell membrane</keyword>
<dbReference type="AlphaFoldDB" id="A0A1I4PY25"/>
<dbReference type="Proteomes" id="UP000198535">
    <property type="component" value="Unassembled WGS sequence"/>
</dbReference>
<dbReference type="EMBL" id="FOUJ01000001">
    <property type="protein sequence ID" value="SFM32722.1"/>
    <property type="molecule type" value="Genomic_DNA"/>
</dbReference>
<organism evidence="6 7">
    <name type="scientific">Methanolobus profundi</name>
    <dbReference type="NCBI Taxonomy" id="487685"/>
    <lineage>
        <taxon>Archaea</taxon>
        <taxon>Methanobacteriati</taxon>
        <taxon>Methanobacteriota</taxon>
        <taxon>Stenosarchaea group</taxon>
        <taxon>Methanomicrobia</taxon>
        <taxon>Methanosarcinales</taxon>
        <taxon>Methanosarcinaceae</taxon>
        <taxon>Methanolobus</taxon>
    </lineage>
</organism>
<feature type="transmembrane region" description="Helical" evidence="5">
    <location>
        <begin position="95"/>
        <end position="115"/>
    </location>
</feature>
<accession>A0A1I4PY25</accession>
<evidence type="ECO:0000256" key="5">
    <source>
        <dbReference type="RuleBase" id="RU363041"/>
    </source>
</evidence>
<keyword evidence="3 5" id="KW-1133">Transmembrane helix</keyword>
<evidence type="ECO:0000256" key="1">
    <source>
        <dbReference type="ARBA" id="ARBA00004141"/>
    </source>
</evidence>
<keyword evidence="7" id="KW-1185">Reference proteome</keyword>